<feature type="domain" description="DUF6533" evidence="2">
    <location>
        <begin position="20"/>
        <end position="50"/>
    </location>
</feature>
<evidence type="ECO:0000313" key="4">
    <source>
        <dbReference type="Proteomes" id="UP000297245"/>
    </source>
</evidence>
<feature type="transmembrane region" description="Helical" evidence="1">
    <location>
        <begin position="205"/>
        <end position="222"/>
    </location>
</feature>
<keyword evidence="1" id="KW-0812">Transmembrane</keyword>
<keyword evidence="4" id="KW-1185">Reference proteome</keyword>
<dbReference type="InterPro" id="IPR045340">
    <property type="entry name" value="DUF6533"/>
</dbReference>
<dbReference type="EMBL" id="ML179039">
    <property type="protein sequence ID" value="THV07055.1"/>
    <property type="molecule type" value="Genomic_DNA"/>
</dbReference>
<name>A0A4S8MVA5_DENBC</name>
<feature type="transmembrane region" description="Helical" evidence="1">
    <location>
        <begin position="40"/>
        <end position="60"/>
    </location>
</feature>
<dbReference type="OrthoDB" id="3350812at2759"/>
<feature type="transmembrane region" description="Helical" evidence="1">
    <location>
        <begin position="178"/>
        <end position="199"/>
    </location>
</feature>
<gene>
    <name evidence="3" type="ORF">K435DRAFT_788830</name>
</gene>
<feature type="transmembrane region" description="Helical" evidence="1">
    <location>
        <begin position="72"/>
        <end position="89"/>
    </location>
</feature>
<reference evidence="3 4" key="1">
    <citation type="journal article" date="2019" name="Nat. Ecol. Evol.">
        <title>Megaphylogeny resolves global patterns of mushroom evolution.</title>
        <authorList>
            <person name="Varga T."/>
            <person name="Krizsan K."/>
            <person name="Foldi C."/>
            <person name="Dima B."/>
            <person name="Sanchez-Garcia M."/>
            <person name="Sanchez-Ramirez S."/>
            <person name="Szollosi G.J."/>
            <person name="Szarkandi J.G."/>
            <person name="Papp V."/>
            <person name="Albert L."/>
            <person name="Andreopoulos W."/>
            <person name="Angelini C."/>
            <person name="Antonin V."/>
            <person name="Barry K.W."/>
            <person name="Bougher N.L."/>
            <person name="Buchanan P."/>
            <person name="Buyck B."/>
            <person name="Bense V."/>
            <person name="Catcheside P."/>
            <person name="Chovatia M."/>
            <person name="Cooper J."/>
            <person name="Damon W."/>
            <person name="Desjardin D."/>
            <person name="Finy P."/>
            <person name="Geml J."/>
            <person name="Haridas S."/>
            <person name="Hughes K."/>
            <person name="Justo A."/>
            <person name="Karasinski D."/>
            <person name="Kautmanova I."/>
            <person name="Kiss B."/>
            <person name="Kocsube S."/>
            <person name="Kotiranta H."/>
            <person name="LaButti K.M."/>
            <person name="Lechner B.E."/>
            <person name="Liimatainen K."/>
            <person name="Lipzen A."/>
            <person name="Lukacs Z."/>
            <person name="Mihaltcheva S."/>
            <person name="Morgado L.N."/>
            <person name="Niskanen T."/>
            <person name="Noordeloos M.E."/>
            <person name="Ohm R.A."/>
            <person name="Ortiz-Santana B."/>
            <person name="Ovrebo C."/>
            <person name="Racz N."/>
            <person name="Riley R."/>
            <person name="Savchenko A."/>
            <person name="Shiryaev A."/>
            <person name="Soop K."/>
            <person name="Spirin V."/>
            <person name="Szebenyi C."/>
            <person name="Tomsovsky M."/>
            <person name="Tulloss R.E."/>
            <person name="Uehling J."/>
            <person name="Grigoriev I.V."/>
            <person name="Vagvolgyi C."/>
            <person name="Papp T."/>
            <person name="Martin F.M."/>
            <person name="Miettinen O."/>
            <person name="Hibbett D.S."/>
            <person name="Nagy L.G."/>
        </authorList>
    </citation>
    <scope>NUCLEOTIDE SEQUENCE [LARGE SCALE GENOMIC DNA]</scope>
    <source>
        <strain evidence="3 4">CBS 962.96</strain>
    </source>
</reference>
<proteinExistence type="predicted"/>
<sequence length="298" mass="33172">MTSPAELRAVSYLVGIQDELMFDNTEIQLVWKAPWKLGKLLYFLTRYLAFGGAIVTILLNRSQFTSLGTCKVLSEATTLILFLRVWAVWGNSWKVACLLAIGFLAPMPIMALYLLLSTPQYQNNTLPAGDSYESIVYNKFGFCPPFLTHSNGIIMMLAYLTTFETGQSGSHTSFIFEFFLYGLTYNIVTLASSAMNIIIRTTLSGGYAALFLALQAAMHSILTSRMLLHIRQEATGAALPTTQFSQSLRFASGPLNEDEFENDDGQRIQSQVSRQLVTVDEGQSWFGGPFERSRVSVE</sequence>
<dbReference type="AlphaFoldDB" id="A0A4S8MVA5"/>
<feature type="transmembrane region" description="Helical" evidence="1">
    <location>
        <begin position="95"/>
        <end position="116"/>
    </location>
</feature>
<keyword evidence="1" id="KW-1133">Transmembrane helix</keyword>
<evidence type="ECO:0000313" key="3">
    <source>
        <dbReference type="EMBL" id="THV07055.1"/>
    </source>
</evidence>
<protein>
    <recommendedName>
        <fullName evidence="2">DUF6533 domain-containing protein</fullName>
    </recommendedName>
</protein>
<organism evidence="3 4">
    <name type="scientific">Dendrothele bispora (strain CBS 962.96)</name>
    <dbReference type="NCBI Taxonomy" id="1314807"/>
    <lineage>
        <taxon>Eukaryota</taxon>
        <taxon>Fungi</taxon>
        <taxon>Dikarya</taxon>
        <taxon>Basidiomycota</taxon>
        <taxon>Agaricomycotina</taxon>
        <taxon>Agaricomycetes</taxon>
        <taxon>Agaricomycetidae</taxon>
        <taxon>Agaricales</taxon>
        <taxon>Agaricales incertae sedis</taxon>
        <taxon>Dendrothele</taxon>
    </lineage>
</organism>
<evidence type="ECO:0000259" key="2">
    <source>
        <dbReference type="Pfam" id="PF20151"/>
    </source>
</evidence>
<dbReference type="Proteomes" id="UP000297245">
    <property type="component" value="Unassembled WGS sequence"/>
</dbReference>
<evidence type="ECO:0000256" key="1">
    <source>
        <dbReference type="SAM" id="Phobius"/>
    </source>
</evidence>
<keyword evidence="1" id="KW-0472">Membrane</keyword>
<dbReference type="Pfam" id="PF20151">
    <property type="entry name" value="DUF6533"/>
    <property type="match status" value="1"/>
</dbReference>
<accession>A0A4S8MVA5</accession>